<name>X1IBH7_9ZZZZ</name>
<gene>
    <name evidence="1" type="ORF">S03H2_59119</name>
</gene>
<proteinExistence type="predicted"/>
<accession>X1IBH7</accession>
<protein>
    <submittedName>
        <fullName evidence="1">Uncharacterized protein</fullName>
    </submittedName>
</protein>
<sequence>MTSLKNLGEQLDKLINTDINSMGVINKLYPAIHEQIVNL</sequence>
<dbReference type="AlphaFoldDB" id="X1IBH7"/>
<reference evidence="1" key="1">
    <citation type="journal article" date="2014" name="Front. Microbiol.">
        <title>High frequency of phylogenetically diverse reductive dehalogenase-homologous genes in deep subseafloor sedimentary metagenomes.</title>
        <authorList>
            <person name="Kawai M."/>
            <person name="Futagami T."/>
            <person name="Toyoda A."/>
            <person name="Takaki Y."/>
            <person name="Nishi S."/>
            <person name="Hori S."/>
            <person name="Arai W."/>
            <person name="Tsubouchi T."/>
            <person name="Morono Y."/>
            <person name="Uchiyama I."/>
            <person name="Ito T."/>
            <person name="Fujiyama A."/>
            <person name="Inagaki F."/>
            <person name="Takami H."/>
        </authorList>
    </citation>
    <scope>NUCLEOTIDE SEQUENCE</scope>
    <source>
        <strain evidence="1">Expedition CK06-06</strain>
    </source>
</reference>
<evidence type="ECO:0000313" key="1">
    <source>
        <dbReference type="EMBL" id="GAH79776.1"/>
    </source>
</evidence>
<dbReference type="EMBL" id="BARU01037997">
    <property type="protein sequence ID" value="GAH79776.1"/>
    <property type="molecule type" value="Genomic_DNA"/>
</dbReference>
<comment type="caution">
    <text evidence="1">The sequence shown here is derived from an EMBL/GenBank/DDBJ whole genome shotgun (WGS) entry which is preliminary data.</text>
</comment>
<organism evidence="1">
    <name type="scientific">marine sediment metagenome</name>
    <dbReference type="NCBI Taxonomy" id="412755"/>
    <lineage>
        <taxon>unclassified sequences</taxon>
        <taxon>metagenomes</taxon>
        <taxon>ecological metagenomes</taxon>
    </lineage>
</organism>